<dbReference type="GO" id="GO:0005524">
    <property type="term" value="F:ATP binding"/>
    <property type="evidence" value="ECO:0007669"/>
    <property type="project" value="InterPro"/>
</dbReference>
<dbReference type="EMBL" id="CAJVPP010001828">
    <property type="protein sequence ID" value="CAG8574721.1"/>
    <property type="molecule type" value="Genomic_DNA"/>
</dbReference>
<dbReference type="PROSITE" id="PS50011">
    <property type="entry name" value="PROTEIN_KINASE_DOM"/>
    <property type="match status" value="1"/>
</dbReference>
<evidence type="ECO:0000259" key="1">
    <source>
        <dbReference type="PROSITE" id="PS50011"/>
    </source>
</evidence>
<sequence>TYRNTNTMIASVNCLILGEASDNNFNVVVGEVYTNDDKIDVAFDQFTVSNFKELLFRRKKVKKVVQDPDNLERKRKAVQDVSDEVLEKLIKRPRFTIPEIGSLSEFLDRELPEDIKIPISQNEIDMLQSRNITDPCSLDNLRALFRVSDTESATGFCVRAIFSPILKDKIPPDDGTEYSFVGLWDTCIRDLLEYLVPDGVSIRNSSKYTSTRDDRPDYGLILNNVCSFRGEEKSSASTEDQKSELGRKLLWTYDPAPYVLGYYTHGPQVTFVAICRPVEGYAIPDVVDIVQSNLKLRRERVRHLLRIINLSCIINALQPVIGRRGIPEFKTVYRTNRTIEMRGTGVKKTYTYEDVGIRVQKLVNIYEKLVRKGVPNIDHLNCYNKESGVVHLSPNGKQVVPNNQQELFEAIICVLEALVVLHDDNDPIYHRDIRWDNIIRRYDDPSKWFLIDWDDATGYPNSPAMHLTTEEHAPEVFTRNHRGEVDIWGVGKLIKNASIWITNLSEKITEFGDLLLSQDSKERPSAKKALNKFKKIKKKILKKQVR</sequence>
<accession>A0A9N9BP18</accession>
<dbReference type="Proteomes" id="UP000789375">
    <property type="component" value="Unassembled WGS sequence"/>
</dbReference>
<comment type="caution">
    <text evidence="2">The sequence shown here is derived from an EMBL/GenBank/DDBJ whole genome shotgun (WGS) entry which is preliminary data.</text>
</comment>
<proteinExistence type="predicted"/>
<keyword evidence="3" id="KW-1185">Reference proteome</keyword>
<dbReference type="AlphaFoldDB" id="A0A9N9BP18"/>
<dbReference type="SUPFAM" id="SSF56112">
    <property type="entry name" value="Protein kinase-like (PK-like)"/>
    <property type="match status" value="1"/>
</dbReference>
<reference evidence="2" key="1">
    <citation type="submission" date="2021-06" db="EMBL/GenBank/DDBJ databases">
        <authorList>
            <person name="Kallberg Y."/>
            <person name="Tangrot J."/>
            <person name="Rosling A."/>
        </authorList>
    </citation>
    <scope>NUCLEOTIDE SEQUENCE</scope>
    <source>
        <strain evidence="2">87-6 pot B 2015</strain>
    </source>
</reference>
<dbReference type="InterPro" id="IPR011009">
    <property type="entry name" value="Kinase-like_dom_sf"/>
</dbReference>
<gene>
    <name evidence="2" type="ORF">FMOSSE_LOCUS7638</name>
</gene>
<evidence type="ECO:0000313" key="2">
    <source>
        <dbReference type="EMBL" id="CAG8574721.1"/>
    </source>
</evidence>
<feature type="non-terminal residue" evidence="2">
    <location>
        <position position="1"/>
    </location>
</feature>
<protein>
    <submittedName>
        <fullName evidence="2">16524_t:CDS:1</fullName>
    </submittedName>
</protein>
<dbReference type="Gene3D" id="1.10.510.10">
    <property type="entry name" value="Transferase(Phosphotransferase) domain 1"/>
    <property type="match status" value="1"/>
</dbReference>
<name>A0A9N9BP18_FUNMO</name>
<organism evidence="2 3">
    <name type="scientific">Funneliformis mosseae</name>
    <name type="common">Endomycorrhizal fungus</name>
    <name type="synonym">Glomus mosseae</name>
    <dbReference type="NCBI Taxonomy" id="27381"/>
    <lineage>
        <taxon>Eukaryota</taxon>
        <taxon>Fungi</taxon>
        <taxon>Fungi incertae sedis</taxon>
        <taxon>Mucoromycota</taxon>
        <taxon>Glomeromycotina</taxon>
        <taxon>Glomeromycetes</taxon>
        <taxon>Glomerales</taxon>
        <taxon>Glomeraceae</taxon>
        <taxon>Funneliformis</taxon>
    </lineage>
</organism>
<feature type="domain" description="Protein kinase" evidence="1">
    <location>
        <begin position="318"/>
        <end position="546"/>
    </location>
</feature>
<dbReference type="GO" id="GO:0004672">
    <property type="term" value="F:protein kinase activity"/>
    <property type="evidence" value="ECO:0007669"/>
    <property type="project" value="InterPro"/>
</dbReference>
<evidence type="ECO:0000313" key="3">
    <source>
        <dbReference type="Proteomes" id="UP000789375"/>
    </source>
</evidence>
<dbReference type="InterPro" id="IPR000719">
    <property type="entry name" value="Prot_kinase_dom"/>
</dbReference>